<organism evidence="1 2">
    <name type="scientific">Rugamonas apoptosis</name>
    <dbReference type="NCBI Taxonomy" id="2758570"/>
    <lineage>
        <taxon>Bacteria</taxon>
        <taxon>Pseudomonadati</taxon>
        <taxon>Pseudomonadota</taxon>
        <taxon>Betaproteobacteria</taxon>
        <taxon>Burkholderiales</taxon>
        <taxon>Oxalobacteraceae</taxon>
        <taxon>Telluria group</taxon>
        <taxon>Rugamonas</taxon>
    </lineage>
</organism>
<gene>
    <name evidence="1" type="ORF">H3H39_22465</name>
</gene>
<reference evidence="1 2" key="1">
    <citation type="submission" date="2020-07" db="EMBL/GenBank/DDBJ databases">
        <title>Novel species isolated from subtropical streams in China.</title>
        <authorList>
            <person name="Lu H."/>
        </authorList>
    </citation>
    <scope>NUCLEOTIDE SEQUENCE [LARGE SCALE GENOMIC DNA]</scope>
    <source>
        <strain evidence="1 2">LX47W</strain>
    </source>
</reference>
<dbReference type="AlphaFoldDB" id="A0A7W2FDN6"/>
<accession>A0A7W2FDN6</accession>
<proteinExistence type="predicted"/>
<keyword evidence="2" id="KW-1185">Reference proteome</keyword>
<dbReference type="EMBL" id="JACEZU010000012">
    <property type="protein sequence ID" value="MBA5689816.1"/>
    <property type="molecule type" value="Genomic_DNA"/>
</dbReference>
<sequence length="521" mass="59582">MAYNNSTTVGEILSLSAKVKRENDVFAQGKRKLAKIFLRELLDLPASAADAELETTYKACSPREKIPEDSTEFWSFVEKEYLHLEAEPKTKFTDICFRVNEHLVELAGNLSYIKKELANLEEKKKTDGRLTADERYYRNQLEYFEKKNLVAKDEIVDFMTHKIKSYAISKASVQSSIMILGRSLLGDSPYAFGRKFLWAISDPYDVRSLDSYSNKFMDLPTGSYREMVRECKSSPEKFKECSTIYINGIPDKLSSLRVKLLDLVEKSHILFTRRNVIETMLRHYEAKDYISLVSMAPLQIEGIFADICREIGVSESQLDISSLNDKLQHIDGKMTSFFYFEYYSFKFPVLRNLVAHGGLVDGDLEETAIHLMLDLLPVCELAVSEDLPVIHALDILKEASNGKAKQLVEWLDLRKSVVIPDFYGAQGSIAKAEGHYATQEFWDYLEGELKKVMDEDHIKGSDPVKIAGKVKSAGFADEQAEKFLKSSWRVATEAINQRNEMREKVRNLLKPKIETPEEEKE</sequence>
<dbReference type="Proteomes" id="UP000573499">
    <property type="component" value="Unassembled WGS sequence"/>
</dbReference>
<evidence type="ECO:0000313" key="2">
    <source>
        <dbReference type="Proteomes" id="UP000573499"/>
    </source>
</evidence>
<dbReference type="RefSeq" id="WP_182156601.1">
    <property type="nucleotide sequence ID" value="NZ_JACEZU010000012.1"/>
</dbReference>
<comment type="caution">
    <text evidence="1">The sequence shown here is derived from an EMBL/GenBank/DDBJ whole genome shotgun (WGS) entry which is preliminary data.</text>
</comment>
<name>A0A7W2FDN6_9BURK</name>
<protein>
    <submittedName>
        <fullName evidence="1">Uncharacterized protein</fullName>
    </submittedName>
</protein>
<evidence type="ECO:0000313" key="1">
    <source>
        <dbReference type="EMBL" id="MBA5689816.1"/>
    </source>
</evidence>